<dbReference type="Proteomes" id="UP000255365">
    <property type="component" value="Unassembled WGS sequence"/>
</dbReference>
<reference evidence="1 2" key="1">
    <citation type="submission" date="2018-07" db="EMBL/GenBank/DDBJ databases">
        <title>Genome sequencing of rice bacterial endophytes.</title>
        <authorList>
            <person name="Venturi V."/>
        </authorList>
    </citation>
    <scope>NUCLEOTIDE SEQUENCE [LARGE SCALE GENOMIC DNA]</scope>
    <source>
        <strain evidence="1 2">E2333</strain>
    </source>
</reference>
<organism evidence="1 2">
    <name type="scientific">Pseudomonas jessenii</name>
    <dbReference type="NCBI Taxonomy" id="77298"/>
    <lineage>
        <taxon>Bacteria</taxon>
        <taxon>Pseudomonadati</taxon>
        <taxon>Pseudomonadota</taxon>
        <taxon>Gammaproteobacteria</taxon>
        <taxon>Pseudomonadales</taxon>
        <taxon>Pseudomonadaceae</taxon>
        <taxon>Pseudomonas</taxon>
    </lineage>
</organism>
<dbReference type="RefSeq" id="WP_115146983.1">
    <property type="nucleotide sequence ID" value="NZ_QRAV01000007.1"/>
</dbReference>
<evidence type="ECO:0000313" key="1">
    <source>
        <dbReference type="EMBL" id="RDL19992.1"/>
    </source>
</evidence>
<dbReference type="EMBL" id="QRAV01000007">
    <property type="protein sequence ID" value="RDL19992.1"/>
    <property type="molecule type" value="Genomic_DNA"/>
</dbReference>
<dbReference type="AlphaFoldDB" id="A0A370SJU3"/>
<dbReference type="InterPro" id="IPR019276">
    <property type="entry name" value="DUF2303"/>
</dbReference>
<proteinExistence type="predicted"/>
<gene>
    <name evidence="1" type="ORF">DEU51_107133</name>
</gene>
<accession>A0A370SJU3</accession>
<comment type="caution">
    <text evidence="1">The sequence shown here is derived from an EMBL/GenBank/DDBJ whole genome shotgun (WGS) entry which is preliminary data.</text>
</comment>
<dbReference type="Pfam" id="PF10065">
    <property type="entry name" value="DUF2303"/>
    <property type="match status" value="1"/>
</dbReference>
<evidence type="ECO:0000313" key="2">
    <source>
        <dbReference type="Proteomes" id="UP000255365"/>
    </source>
</evidence>
<protein>
    <submittedName>
        <fullName evidence="1">Uncharacterized protein YfdQ (DUF2303 family)</fullName>
    </submittedName>
</protein>
<name>A0A370SJU3_PSEJE</name>
<sequence length="269" mass="28965">MSLNKDTLELIIDNAAAATALPSTLLPVTALPAGVKIHNLEVYQALRSRFRGALNTTSLRDFAEYTISRKGPAAKGFIDQDNMSCQVFFNLGDDDAPGHADDTAMLTLKPTAAYLALQKIVGRLLSQRDLAEWIEDWNTSLVAVKEGGETMTISAAVASVRNITIEAKSTATTSEHNFGAARSAMDSIEAANAESRVEALHFSLIPYDGLATRVFTLKLSIFTGNDKPALKLRWTGEEQQVEEIAQEFKTTLAKEVGGAATLILGTFSA</sequence>